<proteinExistence type="predicted"/>
<reference evidence="3 4" key="1">
    <citation type="submission" date="2023-12" db="EMBL/GenBank/DDBJ databases">
        <title>Whole-genome sequencing of halo(alkali)philic microorganisms from hypersaline lakes.</title>
        <authorList>
            <person name="Sorokin D.Y."/>
            <person name="Merkel A.Y."/>
            <person name="Messina E."/>
            <person name="Yakimov M."/>
        </authorList>
    </citation>
    <scope>NUCLEOTIDE SEQUENCE [LARGE SCALE GENOMIC DNA]</scope>
    <source>
        <strain evidence="3 4">AB-CW1</strain>
    </source>
</reference>
<evidence type="ECO:0000313" key="3">
    <source>
        <dbReference type="EMBL" id="MEA5446042.1"/>
    </source>
</evidence>
<dbReference type="GO" id="GO:0006313">
    <property type="term" value="P:DNA transposition"/>
    <property type="evidence" value="ECO:0007669"/>
    <property type="project" value="InterPro"/>
</dbReference>
<evidence type="ECO:0000259" key="1">
    <source>
        <dbReference type="Pfam" id="PF01548"/>
    </source>
</evidence>
<dbReference type="PANTHER" id="PTHR33055">
    <property type="entry name" value="TRANSPOSASE FOR INSERTION SEQUENCE ELEMENT IS1111A"/>
    <property type="match status" value="1"/>
</dbReference>
<dbReference type="AlphaFoldDB" id="A0AAP6JG91"/>
<sequence length="313" mass="35110">MAMPVQPVIVGVDVSKQTLSCARSDQSGTETISNQKRAIRQWLKALPVESALAAEATSTYHLELVEMAHAMGHTVYLVDGFRLHNYRKSVGGRAKTDRTDAELLVRYLKNEGEDLRPWSPPPKAYRAIQQLLGRRATLVSARIALQQSFGNMKGLGTSLKAVIRQIERLDQLIRKRLKAALKEHGWAEDYRRCIQVEGIGELTASALVTTFRRGTFRSSDAFIAFLGLDVRARDSGVSKGRRKLTKQGNPELRRLLHNAAMAARNSPTWRPVYERYLERGLKTTQALVALARKLARVAFALMKNQTQYQPKCA</sequence>
<dbReference type="InterPro" id="IPR003346">
    <property type="entry name" value="Transposase_20"/>
</dbReference>
<dbReference type="GO" id="GO:0003677">
    <property type="term" value="F:DNA binding"/>
    <property type="evidence" value="ECO:0007669"/>
    <property type="project" value="InterPro"/>
</dbReference>
<dbReference type="GO" id="GO:0004803">
    <property type="term" value="F:transposase activity"/>
    <property type="evidence" value="ECO:0007669"/>
    <property type="project" value="InterPro"/>
</dbReference>
<protein>
    <submittedName>
        <fullName evidence="3">IS110 family transposase</fullName>
    </submittedName>
</protein>
<dbReference type="Pfam" id="PF02371">
    <property type="entry name" value="Transposase_20"/>
    <property type="match status" value="1"/>
</dbReference>
<dbReference type="InterPro" id="IPR002525">
    <property type="entry name" value="Transp_IS110-like_N"/>
</dbReference>
<evidence type="ECO:0000313" key="4">
    <source>
        <dbReference type="Proteomes" id="UP001302316"/>
    </source>
</evidence>
<keyword evidence="4" id="KW-1185">Reference proteome</keyword>
<feature type="domain" description="Transposase IS116/IS110/IS902 C-terminal" evidence="2">
    <location>
        <begin position="195"/>
        <end position="273"/>
    </location>
</feature>
<name>A0AAP6JG91_9GAMM</name>
<accession>A0AAP6JG91</accession>
<evidence type="ECO:0000259" key="2">
    <source>
        <dbReference type="Pfam" id="PF02371"/>
    </source>
</evidence>
<gene>
    <name evidence="3" type="ORF">VCB98_09445</name>
</gene>
<dbReference type="Proteomes" id="UP001302316">
    <property type="component" value="Unassembled WGS sequence"/>
</dbReference>
<organism evidence="3 4">
    <name type="scientific">Natronospira elongata</name>
    <dbReference type="NCBI Taxonomy" id="3110268"/>
    <lineage>
        <taxon>Bacteria</taxon>
        <taxon>Pseudomonadati</taxon>
        <taxon>Pseudomonadota</taxon>
        <taxon>Gammaproteobacteria</taxon>
        <taxon>Natronospirales</taxon>
        <taxon>Natronospiraceae</taxon>
        <taxon>Natronospira</taxon>
    </lineage>
</organism>
<dbReference type="Pfam" id="PF01548">
    <property type="entry name" value="DEDD_Tnp_IS110"/>
    <property type="match status" value="1"/>
</dbReference>
<comment type="caution">
    <text evidence="3">The sequence shown here is derived from an EMBL/GenBank/DDBJ whole genome shotgun (WGS) entry which is preliminary data.</text>
</comment>
<dbReference type="EMBL" id="JAYGII010000019">
    <property type="protein sequence ID" value="MEA5446042.1"/>
    <property type="molecule type" value="Genomic_DNA"/>
</dbReference>
<dbReference type="InterPro" id="IPR047650">
    <property type="entry name" value="Transpos_IS110"/>
</dbReference>
<dbReference type="NCBIfam" id="NF033542">
    <property type="entry name" value="transpos_IS110"/>
    <property type="match status" value="1"/>
</dbReference>
<dbReference type="PANTHER" id="PTHR33055:SF13">
    <property type="entry name" value="TRANSPOSASE"/>
    <property type="match status" value="1"/>
</dbReference>
<dbReference type="RefSeq" id="WP_346052001.1">
    <property type="nucleotide sequence ID" value="NZ_JAYGII010000019.1"/>
</dbReference>
<feature type="domain" description="Transposase IS110-like N-terminal" evidence="1">
    <location>
        <begin position="10"/>
        <end position="148"/>
    </location>
</feature>